<evidence type="ECO:0000313" key="2">
    <source>
        <dbReference type="EMBL" id="MDJ1481994.1"/>
    </source>
</evidence>
<name>A0AAE3U6L7_9BACT</name>
<dbReference type="CDD" id="cd00531">
    <property type="entry name" value="NTF2_like"/>
    <property type="match status" value="1"/>
</dbReference>
<evidence type="ECO:0000313" key="3">
    <source>
        <dbReference type="Proteomes" id="UP001241110"/>
    </source>
</evidence>
<accession>A0AAE3U6L7</accession>
<proteinExistence type="predicted"/>
<protein>
    <submittedName>
        <fullName evidence="2">Nuclear transport factor 2 family protein</fullName>
    </submittedName>
</protein>
<dbReference type="Proteomes" id="UP001241110">
    <property type="component" value="Unassembled WGS sequence"/>
</dbReference>
<dbReference type="EMBL" id="JASJOS010000006">
    <property type="protein sequence ID" value="MDJ1481994.1"/>
    <property type="molecule type" value="Genomic_DNA"/>
</dbReference>
<sequence>MTDYLEVVNVVQNIFIGADERDWQMVHASFAPRVLLDYTSMTGGKPTELVPEQIIDAWKALLPGFQATHHQLGNFKTVIQENKAEVFCYGTATHYLPNPSNQHVWTVVGTYLFQLIKKDNEWKVSRMKFNFKYQDGNLELPKLATEKVK</sequence>
<dbReference type="InterPro" id="IPR037401">
    <property type="entry name" value="SnoaL-like"/>
</dbReference>
<comment type="caution">
    <text evidence="2">The sequence shown here is derived from an EMBL/GenBank/DDBJ whole genome shotgun (WGS) entry which is preliminary data.</text>
</comment>
<feature type="domain" description="SnoaL-like" evidence="1">
    <location>
        <begin position="2"/>
        <end position="128"/>
    </location>
</feature>
<dbReference type="RefSeq" id="WP_313980532.1">
    <property type="nucleotide sequence ID" value="NZ_JASJOS010000006.1"/>
</dbReference>
<gene>
    <name evidence="2" type="ORF">QNI16_15945</name>
</gene>
<dbReference type="Gene3D" id="3.10.450.50">
    <property type="match status" value="1"/>
</dbReference>
<dbReference type="AlphaFoldDB" id="A0AAE3U6L7"/>
<evidence type="ECO:0000259" key="1">
    <source>
        <dbReference type="Pfam" id="PF13577"/>
    </source>
</evidence>
<reference evidence="2" key="1">
    <citation type="submission" date="2023-05" db="EMBL/GenBank/DDBJ databases">
        <authorList>
            <person name="Zhang X."/>
        </authorList>
    </citation>
    <scope>NUCLEOTIDE SEQUENCE</scope>
    <source>
        <strain evidence="2">YF14B1</strain>
    </source>
</reference>
<dbReference type="InterPro" id="IPR032710">
    <property type="entry name" value="NTF2-like_dom_sf"/>
</dbReference>
<dbReference type="Pfam" id="PF13577">
    <property type="entry name" value="SnoaL_4"/>
    <property type="match status" value="1"/>
</dbReference>
<organism evidence="2 3">
    <name type="scientific">Xanthocytophaga flava</name>
    <dbReference type="NCBI Taxonomy" id="3048013"/>
    <lineage>
        <taxon>Bacteria</taxon>
        <taxon>Pseudomonadati</taxon>
        <taxon>Bacteroidota</taxon>
        <taxon>Cytophagia</taxon>
        <taxon>Cytophagales</taxon>
        <taxon>Rhodocytophagaceae</taxon>
        <taxon>Xanthocytophaga</taxon>
    </lineage>
</organism>
<dbReference type="SUPFAM" id="SSF54427">
    <property type="entry name" value="NTF2-like"/>
    <property type="match status" value="1"/>
</dbReference>